<dbReference type="InterPro" id="IPR001753">
    <property type="entry name" value="Enoyl-CoA_hydra/iso"/>
</dbReference>
<dbReference type="AlphaFoldDB" id="A0A084FYF8"/>
<dbReference type="GO" id="GO:0005777">
    <property type="term" value="C:peroxisome"/>
    <property type="evidence" value="ECO:0007669"/>
    <property type="project" value="UniProtKB-SubCell"/>
</dbReference>
<name>A0A084FYF8_PSEDA</name>
<comment type="caution">
    <text evidence="8">The sequence shown here is derived from an EMBL/GenBank/DDBJ whole genome shotgun (WGS) entry which is preliminary data.</text>
</comment>
<evidence type="ECO:0000256" key="7">
    <source>
        <dbReference type="RuleBase" id="RU003707"/>
    </source>
</evidence>
<dbReference type="PROSITE" id="PS00166">
    <property type="entry name" value="ENOYL_COA_HYDRATASE"/>
    <property type="match status" value="1"/>
</dbReference>
<dbReference type="Proteomes" id="UP000028545">
    <property type="component" value="Unassembled WGS sequence"/>
</dbReference>
<evidence type="ECO:0000256" key="1">
    <source>
        <dbReference type="ARBA" id="ARBA00004275"/>
    </source>
</evidence>
<dbReference type="VEuPathDB" id="FungiDB:SAPIO_CDS9149"/>
<dbReference type="GO" id="GO:0016829">
    <property type="term" value="F:lyase activity"/>
    <property type="evidence" value="ECO:0007669"/>
    <property type="project" value="UniProtKB-KW"/>
</dbReference>
<comment type="subcellular location">
    <subcellularLocation>
        <location evidence="1">Peroxisome</location>
    </subcellularLocation>
</comment>
<dbReference type="EMBL" id="JOWA01000132">
    <property type="protein sequence ID" value="KEZ40120.1"/>
    <property type="molecule type" value="Genomic_DNA"/>
</dbReference>
<keyword evidence="6" id="KW-0456">Lyase</keyword>
<dbReference type="RefSeq" id="XP_016639919.1">
    <property type="nucleotide sequence ID" value="XM_016790616.1"/>
</dbReference>
<evidence type="ECO:0000256" key="4">
    <source>
        <dbReference type="ARBA" id="ARBA00023140"/>
    </source>
</evidence>
<dbReference type="PANTHER" id="PTHR11941">
    <property type="entry name" value="ENOYL-COA HYDRATASE-RELATED"/>
    <property type="match status" value="1"/>
</dbReference>
<dbReference type="GO" id="GO:0005739">
    <property type="term" value="C:mitochondrion"/>
    <property type="evidence" value="ECO:0007669"/>
    <property type="project" value="TreeGrafter"/>
</dbReference>
<evidence type="ECO:0000256" key="5">
    <source>
        <dbReference type="ARBA" id="ARBA00023235"/>
    </source>
</evidence>
<evidence type="ECO:0000313" key="8">
    <source>
        <dbReference type="EMBL" id="KEZ40120.1"/>
    </source>
</evidence>
<reference evidence="8 9" key="1">
    <citation type="journal article" date="2014" name="Genome Announc.">
        <title>Draft genome sequence of the pathogenic fungus Scedosporium apiospermum.</title>
        <authorList>
            <person name="Vandeputte P."/>
            <person name="Ghamrawi S."/>
            <person name="Rechenmann M."/>
            <person name="Iltis A."/>
            <person name="Giraud S."/>
            <person name="Fleury M."/>
            <person name="Thornton C."/>
            <person name="Delhaes L."/>
            <person name="Meyer W."/>
            <person name="Papon N."/>
            <person name="Bouchara J.P."/>
        </authorList>
    </citation>
    <scope>NUCLEOTIDE SEQUENCE [LARGE SCALE GENOMIC DNA]</scope>
    <source>
        <strain evidence="8 9">IHEM 14462</strain>
    </source>
</reference>
<dbReference type="GO" id="GO:0016853">
    <property type="term" value="F:isomerase activity"/>
    <property type="evidence" value="ECO:0007669"/>
    <property type="project" value="UniProtKB-KW"/>
</dbReference>
<keyword evidence="4" id="KW-0576">Peroxisome</keyword>
<evidence type="ECO:0000313" key="9">
    <source>
        <dbReference type="Proteomes" id="UP000028545"/>
    </source>
</evidence>
<evidence type="ECO:0000256" key="3">
    <source>
        <dbReference type="ARBA" id="ARBA00005254"/>
    </source>
</evidence>
<dbReference type="Pfam" id="PF00378">
    <property type="entry name" value="ECH_1"/>
    <property type="match status" value="1"/>
</dbReference>
<gene>
    <name evidence="8" type="ORF">SAPIO_CDS9149</name>
</gene>
<protein>
    <recommendedName>
        <fullName evidence="10">Enoyl-CoA hydratase</fullName>
    </recommendedName>
</protein>
<evidence type="ECO:0000256" key="6">
    <source>
        <dbReference type="ARBA" id="ARBA00023239"/>
    </source>
</evidence>
<dbReference type="OMA" id="LDCEKPV"/>
<keyword evidence="5" id="KW-0413">Isomerase</keyword>
<dbReference type="HOGENOM" id="CLU_009834_7_6_1"/>
<organism evidence="8 9">
    <name type="scientific">Pseudallescheria apiosperma</name>
    <name type="common">Scedosporium apiospermum</name>
    <dbReference type="NCBI Taxonomy" id="563466"/>
    <lineage>
        <taxon>Eukaryota</taxon>
        <taxon>Fungi</taxon>
        <taxon>Dikarya</taxon>
        <taxon>Ascomycota</taxon>
        <taxon>Pezizomycotina</taxon>
        <taxon>Sordariomycetes</taxon>
        <taxon>Hypocreomycetidae</taxon>
        <taxon>Microascales</taxon>
        <taxon>Microascaceae</taxon>
        <taxon>Scedosporium</taxon>
    </lineage>
</organism>
<evidence type="ECO:0000256" key="2">
    <source>
        <dbReference type="ARBA" id="ARBA00004924"/>
    </source>
</evidence>
<dbReference type="InterPro" id="IPR018376">
    <property type="entry name" value="Enoyl-CoA_hyd/isom_CS"/>
</dbReference>
<dbReference type="InterPro" id="IPR029045">
    <property type="entry name" value="ClpP/crotonase-like_dom_sf"/>
</dbReference>
<evidence type="ECO:0008006" key="10">
    <source>
        <dbReference type="Google" id="ProtNLM"/>
    </source>
</evidence>
<comment type="pathway">
    <text evidence="2">Siderophore biosynthesis.</text>
</comment>
<dbReference type="FunFam" id="3.90.226.10:FF:000074">
    <property type="entry name" value="Enoyl-CoA hydratase (AFU_orthologue AFUA_2G10650)"/>
    <property type="match status" value="1"/>
</dbReference>
<keyword evidence="9" id="KW-1185">Reference proteome</keyword>
<dbReference type="PANTHER" id="PTHR11941:SF158">
    <property type="entry name" value="ENOYL-COA HYDRATASE (AFU_ORTHOLOGUE AFUA_2G10650)"/>
    <property type="match status" value="1"/>
</dbReference>
<dbReference type="GO" id="GO:0006635">
    <property type="term" value="P:fatty acid beta-oxidation"/>
    <property type="evidence" value="ECO:0007669"/>
    <property type="project" value="TreeGrafter"/>
</dbReference>
<proteinExistence type="inferred from homology"/>
<comment type="similarity">
    <text evidence="3 7">Belongs to the enoyl-CoA hydratase/isomerase family.</text>
</comment>
<dbReference type="GeneID" id="27728221"/>
<accession>A0A084FYF8</accession>
<dbReference type="KEGG" id="sapo:SAPIO_CDS9149"/>
<dbReference type="CDD" id="cd06558">
    <property type="entry name" value="crotonase-like"/>
    <property type="match status" value="1"/>
</dbReference>
<dbReference type="OrthoDB" id="2139957at2759"/>
<sequence length="271" mass="29419">MATKIAPPSTKYCIISFPSPGILLVLINRPRSLNALNIEASYELDAVFRWFDEEPSCRVAVLSGVGKAFCTGADLKEWMANNKSGIRMTFPPAGFGGISLRQGKKPIIAAVNGPAYGGGCEMVVNCDLVIADADATFSLPEVRRGVTPFGGALPRLVRTVGRQRATDMALTGRIVSAEEFKDWGVCNCVVPRGQSVDKALEYARKISGNSPDAVIITREGLKMGWEALGVSDGNRLFADGWSNRIYDGPNMQEGLDAFTEKREPRWKDSKL</sequence>
<dbReference type="SUPFAM" id="SSF52096">
    <property type="entry name" value="ClpP/crotonase"/>
    <property type="match status" value="1"/>
</dbReference>
<dbReference type="Gene3D" id="3.90.226.10">
    <property type="entry name" value="2-enoyl-CoA Hydratase, Chain A, domain 1"/>
    <property type="match status" value="1"/>
</dbReference>